<feature type="region of interest" description="Disordered" evidence="5">
    <location>
        <begin position="237"/>
        <end position="265"/>
    </location>
</feature>
<dbReference type="PANTHER" id="PTHR23151">
    <property type="entry name" value="DIHYDROLIPOAMIDE ACETYL/SUCCINYL-TRANSFERASE-RELATED"/>
    <property type="match status" value="1"/>
</dbReference>
<evidence type="ECO:0000313" key="9">
    <source>
        <dbReference type="Proteomes" id="UP000189580"/>
    </source>
</evidence>
<sequence>MVSFLARRLVTRANLRVGHRAISSSRNLLAASNFGMPAMSPTMTEGGIVEWKFKEGESFSAGDVLLEIETDKAQIDVEAQDDGVLAKIYAEAGEKGIPVGKPIAVIAEPGDDLASLKLPSTEQSEGATETPAAEQSQEESKPTASETSSSSSHASTSSPSSGASANKKQTLLPSVAGILRAKGISSEEALEKIQASGPNGRILKGDALAYIGSISNESVDAISDNIKKLQKLDLSHKLQEPKAKSESSDSEKAPEKAAASPVSSQAAPEPVSAIFSLSDVNLLKSTLDATLSTSISVQNLVEKAIKLALRDTPKLTRARKSILNDPIFDDIVSISPRGSKAFDYKVSYPTSSARSSSASVDIYDILTSSRKPLRSPTARIASTELLKISVTPNSKVSGSDKKAQVFLDRVGYYLAQGKGDLVL</sequence>
<dbReference type="InterPro" id="IPR000089">
    <property type="entry name" value="Biotin_lipoyl"/>
</dbReference>
<dbReference type="SUPFAM" id="SSF47005">
    <property type="entry name" value="Peripheral subunit-binding domain of 2-oxo acid dehydrogenase complex"/>
    <property type="match status" value="1"/>
</dbReference>
<evidence type="ECO:0000256" key="5">
    <source>
        <dbReference type="SAM" id="MobiDB-lite"/>
    </source>
</evidence>
<dbReference type="GO" id="GO:0004742">
    <property type="term" value="F:dihydrolipoyllysine-residue acetyltransferase activity"/>
    <property type="evidence" value="ECO:0007669"/>
    <property type="project" value="TreeGrafter"/>
</dbReference>
<proteinExistence type="inferred from homology"/>
<dbReference type="InterPro" id="IPR004167">
    <property type="entry name" value="PSBD"/>
</dbReference>
<dbReference type="PROSITE" id="PS50968">
    <property type="entry name" value="BIOTINYL_LIPOYL"/>
    <property type="match status" value="1"/>
</dbReference>
<evidence type="ECO:0000256" key="1">
    <source>
        <dbReference type="ARBA" id="ARBA00007317"/>
    </source>
</evidence>
<evidence type="ECO:0000256" key="3">
    <source>
        <dbReference type="ARBA" id="ARBA00022946"/>
    </source>
</evidence>
<name>A0A167CM96_9ASCO</name>
<dbReference type="PANTHER" id="PTHR23151:SF82">
    <property type="entry name" value="PYRUVATE DEHYDROGENASE COMPLEX PROTEIN X COMPONENT, MITOCHONDRIAL"/>
    <property type="match status" value="1"/>
</dbReference>
<organism evidence="8 9">
    <name type="scientific">Sugiyamaella lignohabitans</name>
    <dbReference type="NCBI Taxonomy" id="796027"/>
    <lineage>
        <taxon>Eukaryota</taxon>
        <taxon>Fungi</taxon>
        <taxon>Dikarya</taxon>
        <taxon>Ascomycota</taxon>
        <taxon>Saccharomycotina</taxon>
        <taxon>Dipodascomycetes</taxon>
        <taxon>Dipodascales</taxon>
        <taxon>Trichomonascaceae</taxon>
        <taxon>Sugiyamaella</taxon>
    </lineage>
</organism>
<reference evidence="8 9" key="1">
    <citation type="submission" date="2016-02" db="EMBL/GenBank/DDBJ databases">
        <title>Complete genome sequence and transcriptome regulation of the pentose utilising yeast Sugiyamaella lignohabitans.</title>
        <authorList>
            <person name="Bellasio M."/>
            <person name="Peymann A."/>
            <person name="Valli M."/>
            <person name="Sipitzky M."/>
            <person name="Graf A."/>
            <person name="Sauer M."/>
            <person name="Marx H."/>
            <person name="Mattanovich D."/>
        </authorList>
    </citation>
    <scope>NUCLEOTIDE SEQUENCE [LARGE SCALE GENOMIC DNA]</scope>
    <source>
        <strain evidence="8 9">CBS 10342</strain>
    </source>
</reference>
<keyword evidence="9" id="KW-1185">Reference proteome</keyword>
<dbReference type="InterPro" id="IPR036625">
    <property type="entry name" value="E3-bd_dom_sf"/>
</dbReference>
<comment type="subunit">
    <text evidence="4">Eukaryotic pyruvate dehydrogenase (PDH) complexes are organized as a core consisting of the oligomeric dihydrolipoamide acetyl-transferase (E2), around which are arranged multiple copies of pyruvate dehydrogenase (E1), dihydrolipoamide dehydrogenase (E3) and protein X (E3BP) bound by non-covalent bonds.</text>
</comment>
<dbReference type="SUPFAM" id="SSF51230">
    <property type="entry name" value="Single hybrid motif"/>
    <property type="match status" value="1"/>
</dbReference>
<dbReference type="GO" id="GO:0045254">
    <property type="term" value="C:pyruvate dehydrogenase complex"/>
    <property type="evidence" value="ECO:0007669"/>
    <property type="project" value="EnsemblFungi"/>
</dbReference>
<dbReference type="InterPro" id="IPR003016">
    <property type="entry name" value="2-oxoA_DH_lipoyl-BS"/>
</dbReference>
<gene>
    <name evidence="8" type="primary">PDX1</name>
    <name evidence="8" type="ORF">AWJ20_107</name>
</gene>
<dbReference type="RefSeq" id="XP_018734359.1">
    <property type="nucleotide sequence ID" value="XM_018877920.1"/>
</dbReference>
<dbReference type="FunFam" id="2.40.50.100:FF:000010">
    <property type="entry name" value="Acetyltransferase component of pyruvate dehydrogenase complex"/>
    <property type="match status" value="1"/>
</dbReference>
<dbReference type="CDD" id="cd06849">
    <property type="entry name" value="lipoyl_domain"/>
    <property type="match status" value="1"/>
</dbReference>
<dbReference type="EMBL" id="CP014501">
    <property type="protein sequence ID" value="ANB11882.1"/>
    <property type="molecule type" value="Genomic_DNA"/>
</dbReference>
<dbReference type="InterPro" id="IPR045257">
    <property type="entry name" value="E2/Pdx1"/>
</dbReference>
<dbReference type="GO" id="GO:0005739">
    <property type="term" value="C:mitochondrion"/>
    <property type="evidence" value="ECO:0007669"/>
    <property type="project" value="EnsemblFungi"/>
</dbReference>
<feature type="compositionally biased region" description="Low complexity" evidence="5">
    <location>
        <begin position="142"/>
        <end position="164"/>
    </location>
</feature>
<feature type="region of interest" description="Disordered" evidence="5">
    <location>
        <begin position="120"/>
        <end position="168"/>
    </location>
</feature>
<evidence type="ECO:0000313" key="8">
    <source>
        <dbReference type="EMBL" id="ANB11882.1"/>
    </source>
</evidence>
<dbReference type="GO" id="GO:0006086">
    <property type="term" value="P:pyruvate decarboxylation to acetyl-CoA"/>
    <property type="evidence" value="ECO:0007669"/>
    <property type="project" value="EnsemblFungi"/>
</dbReference>
<evidence type="ECO:0000256" key="2">
    <source>
        <dbReference type="ARBA" id="ARBA00022823"/>
    </source>
</evidence>
<evidence type="ECO:0000259" key="7">
    <source>
        <dbReference type="PROSITE" id="PS51826"/>
    </source>
</evidence>
<dbReference type="OrthoDB" id="202158at2759"/>
<dbReference type="PROSITE" id="PS00189">
    <property type="entry name" value="LIPOYL"/>
    <property type="match status" value="1"/>
</dbReference>
<dbReference type="GeneID" id="30032831"/>
<feature type="domain" description="Peripheral subunit-binding (PSBD)" evidence="7">
    <location>
        <begin position="170"/>
        <end position="211"/>
    </location>
</feature>
<feature type="compositionally biased region" description="Basic and acidic residues" evidence="5">
    <location>
        <begin position="237"/>
        <end position="255"/>
    </location>
</feature>
<dbReference type="Proteomes" id="UP000189580">
    <property type="component" value="Chromosome a"/>
</dbReference>
<dbReference type="GO" id="GO:0005198">
    <property type="term" value="F:structural molecule activity"/>
    <property type="evidence" value="ECO:0007669"/>
    <property type="project" value="EnsemblFungi"/>
</dbReference>
<accession>A0A167CM96</accession>
<dbReference type="Pfam" id="PF02817">
    <property type="entry name" value="E3_binding"/>
    <property type="match status" value="1"/>
</dbReference>
<protein>
    <submittedName>
        <fullName evidence="8">Pdx1p</fullName>
    </submittedName>
</protein>
<dbReference type="PROSITE" id="PS51826">
    <property type="entry name" value="PSBD"/>
    <property type="match status" value="1"/>
</dbReference>
<evidence type="ECO:0000256" key="4">
    <source>
        <dbReference type="ARBA" id="ARBA00065810"/>
    </source>
</evidence>
<comment type="similarity">
    <text evidence="1">Belongs to the 2-oxoacid dehydrogenase family.</text>
</comment>
<keyword evidence="2" id="KW-0450">Lipoyl</keyword>
<dbReference type="KEGG" id="slb:AWJ20_107"/>
<dbReference type="InterPro" id="IPR011053">
    <property type="entry name" value="Single_hybrid_motif"/>
</dbReference>
<feature type="compositionally biased region" description="Low complexity" evidence="5">
    <location>
        <begin position="256"/>
        <end position="265"/>
    </location>
</feature>
<evidence type="ECO:0000259" key="6">
    <source>
        <dbReference type="PROSITE" id="PS50968"/>
    </source>
</evidence>
<dbReference type="Pfam" id="PF00364">
    <property type="entry name" value="Biotin_lipoyl"/>
    <property type="match status" value="1"/>
</dbReference>
<dbReference type="AlphaFoldDB" id="A0A167CM96"/>
<feature type="domain" description="Lipoyl-binding" evidence="6">
    <location>
        <begin position="31"/>
        <end position="107"/>
    </location>
</feature>
<dbReference type="Gene3D" id="4.10.320.10">
    <property type="entry name" value="E3-binding domain"/>
    <property type="match status" value="1"/>
</dbReference>
<dbReference type="Gene3D" id="2.40.50.100">
    <property type="match status" value="1"/>
</dbReference>
<keyword evidence="3" id="KW-0809">Transit peptide</keyword>